<feature type="non-terminal residue" evidence="1">
    <location>
        <position position="1"/>
    </location>
</feature>
<dbReference type="Gene3D" id="2.60.120.260">
    <property type="entry name" value="Galactose-binding domain-like"/>
    <property type="match status" value="1"/>
</dbReference>
<protein>
    <submittedName>
        <fullName evidence="1">Uncharacterized protein</fullName>
    </submittedName>
</protein>
<comment type="caution">
    <text evidence="1">The sequence shown here is derived from an EMBL/GenBank/DDBJ whole genome shotgun (WGS) entry which is preliminary data.</text>
</comment>
<organism evidence="1">
    <name type="scientific">marine sediment metagenome</name>
    <dbReference type="NCBI Taxonomy" id="412755"/>
    <lineage>
        <taxon>unclassified sequences</taxon>
        <taxon>metagenomes</taxon>
        <taxon>ecological metagenomes</taxon>
    </lineage>
</organism>
<reference evidence="1" key="1">
    <citation type="journal article" date="2015" name="Nature">
        <title>Complex archaea that bridge the gap between prokaryotes and eukaryotes.</title>
        <authorList>
            <person name="Spang A."/>
            <person name="Saw J.H."/>
            <person name="Jorgensen S.L."/>
            <person name="Zaremba-Niedzwiedzka K."/>
            <person name="Martijn J."/>
            <person name="Lind A.E."/>
            <person name="van Eijk R."/>
            <person name="Schleper C."/>
            <person name="Guy L."/>
            <person name="Ettema T.J."/>
        </authorList>
    </citation>
    <scope>NUCLEOTIDE SEQUENCE</scope>
</reference>
<sequence length="234" mass="24817">DSLTTLGGSYIDDEWISCSVWVYNTTSGANIELQTKFTGGSGRTGAVDATTVENTWTRLSCVTKMPAGQSHTDIAFQVIADDQDNTTFYVDGVTICQGVGAARAFKPSSVFNLNEKTVALLSTTNVSLAANADTVLFTVPTGFRCVLTEAWLVADADAVTSDISIGANGAETDFIPAYDLQHLDAQYDAVLLRPIPAVEALQLKSYAAGTVIEARVTNQAGGATNTLYLFGFLF</sequence>
<name>A0A0F9N2X0_9ZZZZ</name>
<gene>
    <name evidence="1" type="ORF">LCGC14_1080840</name>
</gene>
<accession>A0A0F9N2X0</accession>
<dbReference type="EMBL" id="LAZR01004729">
    <property type="protein sequence ID" value="KKN06092.1"/>
    <property type="molecule type" value="Genomic_DNA"/>
</dbReference>
<evidence type="ECO:0000313" key="1">
    <source>
        <dbReference type="EMBL" id="KKN06092.1"/>
    </source>
</evidence>
<dbReference type="AlphaFoldDB" id="A0A0F9N2X0"/>
<proteinExistence type="predicted"/>